<dbReference type="InterPro" id="IPR029058">
    <property type="entry name" value="AB_hydrolase_fold"/>
</dbReference>
<proteinExistence type="predicted"/>
<keyword evidence="2" id="KW-1185">Reference proteome</keyword>
<dbReference type="SUPFAM" id="SSF53474">
    <property type="entry name" value="alpha/beta-Hydrolases"/>
    <property type="match status" value="1"/>
</dbReference>
<accession>A0AAW9DKP0</accession>
<evidence type="ECO:0000313" key="2">
    <source>
        <dbReference type="Proteomes" id="UP001279553"/>
    </source>
</evidence>
<dbReference type="AlphaFoldDB" id="A0AAW9DKP0"/>
<organism evidence="1 2">
    <name type="scientific">Acidiphilium acidophilum</name>
    <name type="common">Thiobacillus acidophilus</name>
    <dbReference type="NCBI Taxonomy" id="76588"/>
    <lineage>
        <taxon>Bacteria</taxon>
        <taxon>Pseudomonadati</taxon>
        <taxon>Pseudomonadota</taxon>
        <taxon>Alphaproteobacteria</taxon>
        <taxon>Acetobacterales</taxon>
        <taxon>Acidocellaceae</taxon>
        <taxon>Acidiphilium</taxon>
    </lineage>
</organism>
<dbReference type="Proteomes" id="UP001279553">
    <property type="component" value="Unassembled WGS sequence"/>
</dbReference>
<dbReference type="Gene3D" id="3.40.50.1820">
    <property type="entry name" value="alpha/beta hydrolase"/>
    <property type="match status" value="1"/>
</dbReference>
<dbReference type="EMBL" id="JAWXYB010000008">
    <property type="protein sequence ID" value="MDX5929574.1"/>
    <property type="molecule type" value="Genomic_DNA"/>
</dbReference>
<name>A0AAW9DKP0_ACIAO</name>
<reference evidence="1 2" key="1">
    <citation type="submission" date="2023-11" db="EMBL/GenBank/DDBJ databases">
        <title>MicrobeMod: A computational toolkit for identifying prokaryotic methylation and restriction-modification with nanopore sequencing.</title>
        <authorList>
            <person name="Crits-Christoph A."/>
            <person name="Kang S.C."/>
            <person name="Lee H."/>
            <person name="Ostrov N."/>
        </authorList>
    </citation>
    <scope>NUCLEOTIDE SEQUENCE [LARGE SCALE GENOMIC DNA]</scope>
    <source>
        <strain evidence="1 2">DSMZ 700</strain>
    </source>
</reference>
<dbReference type="RefSeq" id="WP_319612629.1">
    <property type="nucleotide sequence ID" value="NZ_JAWXYB010000008.1"/>
</dbReference>
<protein>
    <recommendedName>
        <fullName evidence="3">Alpha/beta hydrolase</fullName>
    </recommendedName>
</protein>
<sequence length="148" mass="15779">MVTGEVMLRAWKAANAAGFRSLTGPELATAFGGLVPQIDRDELIGGQADTLAAVIRRALRGGFDGWVDDDLAFTRPWGFDLDAISIPATIWQGDLDLMVPHGHAAWIAGRVQGAVLRMVKGHGHISLVTQHRTAILDCLFTGPPSVGL</sequence>
<evidence type="ECO:0000313" key="1">
    <source>
        <dbReference type="EMBL" id="MDX5929574.1"/>
    </source>
</evidence>
<gene>
    <name evidence="1" type="ORF">SIL87_02180</name>
</gene>
<comment type="caution">
    <text evidence="1">The sequence shown here is derived from an EMBL/GenBank/DDBJ whole genome shotgun (WGS) entry which is preliminary data.</text>
</comment>
<evidence type="ECO:0008006" key="3">
    <source>
        <dbReference type="Google" id="ProtNLM"/>
    </source>
</evidence>